<dbReference type="NCBIfam" id="TIGR02481">
    <property type="entry name" value="hemeryth_dom"/>
    <property type="match status" value="1"/>
</dbReference>
<dbReference type="EMBL" id="FQVI01000006">
    <property type="protein sequence ID" value="SHE79835.1"/>
    <property type="molecule type" value="Genomic_DNA"/>
</dbReference>
<name>A0A1M4WF64_9CLOT</name>
<evidence type="ECO:0000256" key="2">
    <source>
        <dbReference type="ARBA" id="ARBA00022723"/>
    </source>
</evidence>
<dbReference type="NCBIfam" id="NF033749">
    <property type="entry name" value="bact_hemeryth"/>
    <property type="match status" value="1"/>
</dbReference>
<dbReference type="PANTHER" id="PTHR37164">
    <property type="entry name" value="BACTERIOHEMERYTHRIN"/>
    <property type="match status" value="1"/>
</dbReference>
<protein>
    <submittedName>
        <fullName evidence="5">Hemerythrin</fullName>
    </submittedName>
</protein>
<evidence type="ECO:0000313" key="5">
    <source>
        <dbReference type="EMBL" id="SHE79835.1"/>
    </source>
</evidence>
<dbReference type="Proteomes" id="UP000184245">
    <property type="component" value="Unassembled WGS sequence"/>
</dbReference>
<dbReference type="CDD" id="cd12107">
    <property type="entry name" value="Hemerythrin"/>
    <property type="match status" value="1"/>
</dbReference>
<dbReference type="InterPro" id="IPR012312">
    <property type="entry name" value="Hemerythrin-like"/>
</dbReference>
<dbReference type="GO" id="GO:0046872">
    <property type="term" value="F:metal ion binding"/>
    <property type="evidence" value="ECO:0007669"/>
    <property type="project" value="UniProtKB-KW"/>
</dbReference>
<dbReference type="PANTHER" id="PTHR37164:SF1">
    <property type="entry name" value="BACTERIOHEMERYTHRIN"/>
    <property type="match status" value="1"/>
</dbReference>
<keyword evidence="2" id="KW-0479">Metal-binding</keyword>
<proteinExistence type="inferred from homology"/>
<dbReference type="InterPro" id="IPR050669">
    <property type="entry name" value="Hemerythrin"/>
</dbReference>
<sequence length="134" mass="15531">MSIIFDESLVTGNNMIDTQHKELIDRVNKLVASCETNKEKNVAIQTLDFLMDYTVFHFDAEEKLQKETDYPDYDSHKKQHEEFAKAVEDLKDMLQEEEGPTDAFVAAVKRNVSDWLVNHIQGYDKKVADYVKSL</sequence>
<organism evidence="5 6">
    <name type="scientific">Lactonifactor longoviformis DSM 17459</name>
    <dbReference type="NCBI Taxonomy" id="1122155"/>
    <lineage>
        <taxon>Bacteria</taxon>
        <taxon>Bacillati</taxon>
        <taxon>Bacillota</taxon>
        <taxon>Clostridia</taxon>
        <taxon>Eubacteriales</taxon>
        <taxon>Clostridiaceae</taxon>
        <taxon>Lactonifactor</taxon>
    </lineage>
</organism>
<evidence type="ECO:0000313" key="6">
    <source>
        <dbReference type="Proteomes" id="UP000184245"/>
    </source>
</evidence>
<keyword evidence="6" id="KW-1185">Reference proteome</keyword>
<feature type="domain" description="Hemerythrin-like" evidence="4">
    <location>
        <begin position="12"/>
        <end position="128"/>
    </location>
</feature>
<gene>
    <name evidence="5" type="ORF">SAMN02745158_01587</name>
</gene>
<evidence type="ECO:0000259" key="4">
    <source>
        <dbReference type="Pfam" id="PF01814"/>
    </source>
</evidence>
<dbReference type="SUPFAM" id="SSF47188">
    <property type="entry name" value="Hemerythrin-like"/>
    <property type="match status" value="1"/>
</dbReference>
<dbReference type="Pfam" id="PF01814">
    <property type="entry name" value="Hemerythrin"/>
    <property type="match status" value="1"/>
</dbReference>
<accession>A0A1M4WF64</accession>
<evidence type="ECO:0000256" key="1">
    <source>
        <dbReference type="ARBA" id="ARBA00010587"/>
    </source>
</evidence>
<dbReference type="AlphaFoldDB" id="A0A1M4WF64"/>
<dbReference type="RefSeq" id="WP_072850633.1">
    <property type="nucleotide sequence ID" value="NZ_FQVI01000006.1"/>
</dbReference>
<comment type="similarity">
    <text evidence="1">Belongs to the hemerythrin family.</text>
</comment>
<evidence type="ECO:0000256" key="3">
    <source>
        <dbReference type="ARBA" id="ARBA00023004"/>
    </source>
</evidence>
<dbReference type="STRING" id="1122155.SAMN02745158_01587"/>
<dbReference type="Gene3D" id="1.20.120.50">
    <property type="entry name" value="Hemerythrin-like"/>
    <property type="match status" value="1"/>
</dbReference>
<keyword evidence="3" id="KW-0408">Iron</keyword>
<dbReference type="InterPro" id="IPR035938">
    <property type="entry name" value="Hemerythrin-like_sf"/>
</dbReference>
<dbReference type="InterPro" id="IPR012827">
    <property type="entry name" value="Hemerythrin_metal-bd"/>
</dbReference>
<reference evidence="5 6" key="1">
    <citation type="submission" date="2016-11" db="EMBL/GenBank/DDBJ databases">
        <authorList>
            <person name="Jaros S."/>
            <person name="Januszkiewicz K."/>
            <person name="Wedrychowicz H."/>
        </authorList>
    </citation>
    <scope>NUCLEOTIDE SEQUENCE [LARGE SCALE GENOMIC DNA]</scope>
    <source>
        <strain evidence="5 6">DSM 17459</strain>
    </source>
</reference>
<dbReference type="OrthoDB" id="9797092at2"/>